<dbReference type="CDD" id="cd02570">
    <property type="entry name" value="PseudoU_synth_EcTruA"/>
    <property type="match status" value="1"/>
</dbReference>
<dbReference type="PIRSF" id="PIRSF001430">
    <property type="entry name" value="tRNA_psdUrid_synth"/>
    <property type="match status" value="1"/>
</dbReference>
<dbReference type="GO" id="GO:0003723">
    <property type="term" value="F:RNA binding"/>
    <property type="evidence" value="ECO:0007669"/>
    <property type="project" value="InterPro"/>
</dbReference>
<evidence type="ECO:0000313" key="9">
    <source>
        <dbReference type="EMBL" id="MBU2789203.1"/>
    </source>
</evidence>
<comment type="similarity">
    <text evidence="1 4 7">Belongs to the tRNA pseudouridine synthase TruA family.</text>
</comment>
<feature type="domain" description="Pseudouridine synthase I TruA alpha/beta" evidence="8">
    <location>
        <begin position="13"/>
        <end position="107"/>
    </location>
</feature>
<feature type="binding site" evidence="4 6">
    <location>
        <position position="114"/>
    </location>
    <ligand>
        <name>substrate</name>
    </ligand>
</feature>
<name>A0AAE2YSF4_9PROT</name>
<evidence type="ECO:0000256" key="7">
    <source>
        <dbReference type="RuleBase" id="RU003792"/>
    </source>
</evidence>
<dbReference type="InterPro" id="IPR001406">
    <property type="entry name" value="PsdUridine_synth_TruA"/>
</dbReference>
<protein>
    <recommendedName>
        <fullName evidence="4">tRNA pseudouridine synthase A</fullName>
        <ecNumber evidence="4">5.4.99.12</ecNumber>
    </recommendedName>
    <alternativeName>
        <fullName evidence="4">tRNA pseudouridine(38-40) synthase</fullName>
    </alternativeName>
    <alternativeName>
        <fullName evidence="4">tRNA pseudouridylate synthase I</fullName>
    </alternativeName>
    <alternativeName>
        <fullName evidence="4">tRNA-uridine isomerase I</fullName>
    </alternativeName>
</protein>
<dbReference type="Pfam" id="PF01416">
    <property type="entry name" value="PseudoU_synth_1"/>
    <property type="match status" value="2"/>
</dbReference>
<evidence type="ECO:0000259" key="8">
    <source>
        <dbReference type="Pfam" id="PF01416"/>
    </source>
</evidence>
<keyword evidence="3 4" id="KW-0413">Isomerase</keyword>
<comment type="function">
    <text evidence="4">Formation of pseudouridine at positions 38, 39 and 40 in the anticodon stem and loop of transfer RNAs.</text>
</comment>
<evidence type="ECO:0000256" key="5">
    <source>
        <dbReference type="PIRSR" id="PIRSR001430-1"/>
    </source>
</evidence>
<dbReference type="Gene3D" id="3.30.70.580">
    <property type="entry name" value="Pseudouridine synthase I, catalytic domain, N-terminal subdomain"/>
    <property type="match status" value="1"/>
</dbReference>
<sequence>MDFSAQRWALGIEYDGDGFSGWQLQDGPRTVQEELERALASVAGQPVRVSVAGRTDAGVHAVCQVAHFDSPVVRPEIAWVRGSNRFLPRDVSVRWARAVPQDFHARFSATGRSYRYLILNRQERPALGAKRVTWVPRTLDHLAMQEAANLLLGTHDFTAFRAAGCQAKNPVRSLRCLEIERRGDLLIATVEANAFLHHMVRNLMGTLLFVGRGERPADWVAEVLASRDRRLAGTTAPADGLYFLRAAYPDQYGLPDCGDAFFGA</sequence>
<keyword evidence="10" id="KW-1185">Reference proteome</keyword>
<evidence type="ECO:0000313" key="10">
    <source>
        <dbReference type="Proteomes" id="UP001197378"/>
    </source>
</evidence>
<dbReference type="AlphaFoldDB" id="A0AAE2YSF4"/>
<comment type="caution">
    <text evidence="9">The sequence shown here is derived from an EMBL/GenBank/DDBJ whole genome shotgun (WGS) entry which is preliminary data.</text>
</comment>
<dbReference type="InterPro" id="IPR020095">
    <property type="entry name" value="PsdUridine_synth_TruA_C"/>
</dbReference>
<dbReference type="InterPro" id="IPR020094">
    <property type="entry name" value="TruA/RsuA/RluB/E/F_N"/>
</dbReference>
<dbReference type="EC" id="5.4.99.12" evidence="4"/>
<dbReference type="InterPro" id="IPR020103">
    <property type="entry name" value="PsdUridine_synth_cat_dom_sf"/>
</dbReference>
<dbReference type="FunFam" id="3.30.70.580:FF:000001">
    <property type="entry name" value="tRNA pseudouridine synthase A"/>
    <property type="match status" value="1"/>
</dbReference>
<dbReference type="Proteomes" id="UP001197378">
    <property type="component" value="Unassembled WGS sequence"/>
</dbReference>
<keyword evidence="2 4" id="KW-0819">tRNA processing</keyword>
<feature type="active site" description="Nucleophile" evidence="4 5">
    <location>
        <position position="56"/>
    </location>
</feature>
<dbReference type="HAMAP" id="MF_00171">
    <property type="entry name" value="TruA"/>
    <property type="match status" value="1"/>
</dbReference>
<comment type="catalytic activity">
    <reaction evidence="4 7">
        <text>uridine(38/39/40) in tRNA = pseudouridine(38/39/40) in tRNA</text>
        <dbReference type="Rhea" id="RHEA:22376"/>
        <dbReference type="Rhea" id="RHEA-COMP:10085"/>
        <dbReference type="Rhea" id="RHEA-COMP:10087"/>
        <dbReference type="ChEBI" id="CHEBI:65314"/>
        <dbReference type="ChEBI" id="CHEBI:65315"/>
        <dbReference type="EC" id="5.4.99.12"/>
    </reaction>
</comment>
<gene>
    <name evidence="4 9" type="primary">truA</name>
    <name evidence="9" type="ORF">HFQ13_13505</name>
</gene>
<evidence type="ECO:0000256" key="2">
    <source>
        <dbReference type="ARBA" id="ARBA00022694"/>
    </source>
</evidence>
<feature type="domain" description="Pseudouridine synthase I TruA alpha/beta" evidence="8">
    <location>
        <begin position="147"/>
        <end position="249"/>
    </location>
</feature>
<dbReference type="SUPFAM" id="SSF55120">
    <property type="entry name" value="Pseudouridine synthase"/>
    <property type="match status" value="1"/>
</dbReference>
<evidence type="ECO:0000256" key="3">
    <source>
        <dbReference type="ARBA" id="ARBA00023235"/>
    </source>
</evidence>
<dbReference type="NCBIfam" id="TIGR00071">
    <property type="entry name" value="hisT_truA"/>
    <property type="match status" value="1"/>
</dbReference>
<comment type="caution">
    <text evidence="4">Lacks conserved residue(s) required for the propagation of feature annotation.</text>
</comment>
<dbReference type="GO" id="GO:0031119">
    <property type="term" value="P:tRNA pseudouridine synthesis"/>
    <property type="evidence" value="ECO:0007669"/>
    <property type="project" value="UniProtKB-UniRule"/>
</dbReference>
<dbReference type="Gene3D" id="3.30.70.660">
    <property type="entry name" value="Pseudouridine synthase I, catalytic domain, C-terminal subdomain"/>
    <property type="match status" value="1"/>
</dbReference>
<dbReference type="InterPro" id="IPR020097">
    <property type="entry name" value="PsdUridine_synth_TruA_a/b_dom"/>
</dbReference>
<organism evidence="9 10">
    <name type="scientific">Igneacidithiobacillus copahuensis</name>
    <dbReference type="NCBI Taxonomy" id="2724909"/>
    <lineage>
        <taxon>Bacteria</taxon>
        <taxon>Pseudomonadati</taxon>
        <taxon>Pseudomonadota</taxon>
        <taxon>Acidithiobacillia</taxon>
        <taxon>Acidithiobacillales</taxon>
        <taxon>Acidithiobacillaceae</taxon>
        <taxon>Igneacidithiobacillus</taxon>
    </lineage>
</organism>
<comment type="subunit">
    <text evidence="4">Homodimer.</text>
</comment>
<proteinExistence type="inferred from homology"/>
<dbReference type="GO" id="GO:0160147">
    <property type="term" value="F:tRNA pseudouridine(38-40) synthase activity"/>
    <property type="evidence" value="ECO:0007669"/>
    <property type="project" value="UniProtKB-EC"/>
</dbReference>
<dbReference type="PANTHER" id="PTHR11142:SF0">
    <property type="entry name" value="TRNA PSEUDOURIDINE SYNTHASE-LIKE 1"/>
    <property type="match status" value="1"/>
</dbReference>
<dbReference type="PANTHER" id="PTHR11142">
    <property type="entry name" value="PSEUDOURIDYLATE SYNTHASE"/>
    <property type="match status" value="1"/>
</dbReference>
<evidence type="ECO:0000256" key="4">
    <source>
        <dbReference type="HAMAP-Rule" id="MF_00171"/>
    </source>
</evidence>
<evidence type="ECO:0000256" key="6">
    <source>
        <dbReference type="PIRSR" id="PIRSR001430-2"/>
    </source>
</evidence>
<accession>A0AAE2YSF4</accession>
<dbReference type="EMBL" id="JAAXYO010000184">
    <property type="protein sequence ID" value="MBU2789203.1"/>
    <property type="molecule type" value="Genomic_DNA"/>
</dbReference>
<dbReference type="RefSeq" id="WP_215873167.1">
    <property type="nucleotide sequence ID" value="NZ_JAAXYO010000184.1"/>
</dbReference>
<reference evidence="9" key="1">
    <citation type="journal article" date="2021" name="ISME J.">
        <title>Genomic evolution of the class Acidithiobacillia: deep-branching Proteobacteria living in extreme acidic conditions.</title>
        <authorList>
            <person name="Moya-Beltran A."/>
            <person name="Beard S."/>
            <person name="Rojas-Villalobos C."/>
            <person name="Issotta F."/>
            <person name="Gallardo Y."/>
            <person name="Ulloa R."/>
            <person name="Giaveno A."/>
            <person name="Degli Esposti M."/>
            <person name="Johnson D.B."/>
            <person name="Quatrini R."/>
        </authorList>
    </citation>
    <scope>NUCLEOTIDE SEQUENCE</scope>
    <source>
        <strain evidence="9">VAN18-1</strain>
    </source>
</reference>
<evidence type="ECO:0000256" key="1">
    <source>
        <dbReference type="ARBA" id="ARBA00009375"/>
    </source>
</evidence>